<evidence type="ECO:0000259" key="1">
    <source>
        <dbReference type="PROSITE" id="PS50405"/>
    </source>
</evidence>
<comment type="caution">
    <text evidence="2">The sequence shown here is derived from an EMBL/GenBank/DDBJ whole genome shotgun (WGS) entry which is preliminary data.</text>
</comment>
<gene>
    <name evidence="2" type="ORF">BJX66DRAFT_333991</name>
</gene>
<name>A0ABR4GJ70_9EURO</name>
<feature type="domain" description="GST C-terminal" evidence="1">
    <location>
        <begin position="9"/>
        <end position="157"/>
    </location>
</feature>
<proteinExistence type="predicted"/>
<dbReference type="InterPro" id="IPR010987">
    <property type="entry name" value="Glutathione-S-Trfase_C-like"/>
</dbReference>
<dbReference type="InterPro" id="IPR004046">
    <property type="entry name" value="GST_C"/>
</dbReference>
<evidence type="ECO:0000313" key="2">
    <source>
        <dbReference type="EMBL" id="KAL2798629.1"/>
    </source>
</evidence>
<protein>
    <recommendedName>
        <fullName evidence="1">GST C-terminal domain-containing protein</fullName>
    </recommendedName>
</protein>
<keyword evidence="3" id="KW-1185">Reference proteome</keyword>
<dbReference type="Pfam" id="PF14497">
    <property type="entry name" value="GST_C_3"/>
    <property type="match status" value="1"/>
</dbReference>
<accession>A0ABR4GJ70</accession>
<dbReference type="Gene3D" id="1.20.1050.10">
    <property type="match status" value="1"/>
</dbReference>
<reference evidence="2 3" key="1">
    <citation type="submission" date="2024-07" db="EMBL/GenBank/DDBJ databases">
        <title>Section-level genome sequencing and comparative genomics of Aspergillus sections Usti and Cavernicolus.</title>
        <authorList>
            <consortium name="Lawrence Berkeley National Laboratory"/>
            <person name="Nybo J.L."/>
            <person name="Vesth T.C."/>
            <person name="Theobald S."/>
            <person name="Frisvad J.C."/>
            <person name="Larsen T.O."/>
            <person name="Kjaerboelling I."/>
            <person name="Rothschild-Mancinelli K."/>
            <person name="Lyhne E.K."/>
            <person name="Kogle M.E."/>
            <person name="Barry K."/>
            <person name="Clum A."/>
            <person name="Na H."/>
            <person name="Ledsgaard L."/>
            <person name="Lin J."/>
            <person name="Lipzen A."/>
            <person name="Kuo A."/>
            <person name="Riley R."/>
            <person name="Mondo S."/>
            <person name="Labutti K."/>
            <person name="Haridas S."/>
            <person name="Pangalinan J."/>
            <person name="Salamov A.A."/>
            <person name="Simmons B.A."/>
            <person name="Magnuson J.K."/>
            <person name="Chen J."/>
            <person name="Drula E."/>
            <person name="Henrissat B."/>
            <person name="Wiebenga A."/>
            <person name="Lubbers R.J."/>
            <person name="Gomes A.C."/>
            <person name="Makela M.R."/>
            <person name="Stajich J."/>
            <person name="Grigoriev I.V."/>
            <person name="Mortensen U.H."/>
            <person name="De Vries R.P."/>
            <person name="Baker S.E."/>
            <person name="Andersen M.R."/>
        </authorList>
    </citation>
    <scope>NUCLEOTIDE SEQUENCE [LARGE SCALE GENOMIC DNA]</scope>
    <source>
        <strain evidence="2 3">CBS 209.92</strain>
    </source>
</reference>
<dbReference type="EMBL" id="JBFTWV010000012">
    <property type="protein sequence ID" value="KAL2798629.1"/>
    <property type="molecule type" value="Genomic_DNA"/>
</dbReference>
<dbReference type="PROSITE" id="PS50405">
    <property type="entry name" value="GST_CTER"/>
    <property type="match status" value="1"/>
</dbReference>
<sequence length="170" mass="19703">MAWDRHGKTMLSDPVRESSENWDENQVFGADILAYLSTKYDAEKEFAYQDGTSQAEMVEDRVKSLFKEMENKQEFTLRLLRTFEYYLDNSMGGFAVGDKLTMADLAWFPYVYLQCIPAIDSGLFPNVQAWYFRMASISDVRKGAIGAGWGFEHKRFMDLLDRGLSRRENV</sequence>
<dbReference type="SUPFAM" id="SSF47616">
    <property type="entry name" value="GST C-terminal domain-like"/>
    <property type="match status" value="1"/>
</dbReference>
<dbReference type="Proteomes" id="UP001610563">
    <property type="component" value="Unassembled WGS sequence"/>
</dbReference>
<evidence type="ECO:0000313" key="3">
    <source>
        <dbReference type="Proteomes" id="UP001610563"/>
    </source>
</evidence>
<organism evidence="2 3">
    <name type="scientific">Aspergillus keveii</name>
    <dbReference type="NCBI Taxonomy" id="714993"/>
    <lineage>
        <taxon>Eukaryota</taxon>
        <taxon>Fungi</taxon>
        <taxon>Dikarya</taxon>
        <taxon>Ascomycota</taxon>
        <taxon>Pezizomycotina</taxon>
        <taxon>Eurotiomycetes</taxon>
        <taxon>Eurotiomycetidae</taxon>
        <taxon>Eurotiales</taxon>
        <taxon>Aspergillaceae</taxon>
        <taxon>Aspergillus</taxon>
        <taxon>Aspergillus subgen. Nidulantes</taxon>
    </lineage>
</organism>
<dbReference type="InterPro" id="IPR036282">
    <property type="entry name" value="Glutathione-S-Trfase_C_sf"/>
</dbReference>